<dbReference type="Proteomes" id="UP001596031">
    <property type="component" value="Unassembled WGS sequence"/>
</dbReference>
<accession>A0ABW0PDA5</accession>
<sequence length="802" mass="88084">MPVRATYGEKDNMHTLLSCTRDGHALPATLAGFTDKPQGHLGPGDCWWPSVGCGPFGDWWAIWWSVPDDRAARAGMARAEVALWLLEDVSEIDDLGKVMESLNGGVPVPAASPKLLAAVAEALIRDSDPHLIADLQVWPSVLAGLWPRLWPAARREFSAWVTLSPPQMGDSKYIPWLYAVPSGREKQWPSNVIVNPLDTPTISRGARWLMGNSDATLDELLVECPFPDGSATHLNRIARAAERLDRVRSAPDAASGTELARTLAAIDPRPTGALQLKKEALRAVCVNLASSPLSAIRALANLDATHFPADAMPSTALRAWVSDQLPNLPPSDMEIALNVFLTDKAQPWWLTAFRDGLREGLNCLHPAWCNVMLFCLCNIPDLSTLSSNIVNSSELEFGVINAVASSQLTKEELQALRRATYTLGWSRLHATTVWRLLPSLEAIKEQLRFPVNPWDGAEVLLQEARDEDVVRGAVELGDARLVSTAARLSIAKPTLLRSMDLAVIGWRQVWVKHITEGGNPWPSGIARDVEASKFLHAVLTNQYQRGPIARLAPDFAVAALELPGREKLWSHLDANEASLLVQETAKLLLKKLEQGEEFPQPELALSDAVLTQAGQIKLAAQTLVSIISWNLALEERAVRSWIRQVSLTGEVGRQIGKLIRDRHWNNTANDLYVRFISGEREVLTALSECRDQLWWWERIQIPVPGSAGSAAPTRDDLVRRAGELGGDLAATSLDDIWERAGGSVKVLLAHGTPAERWNQACRKANDGALDGGLLALVNVLLADLPNNHQLVDLRRELLRSPR</sequence>
<name>A0ABW0PDA5_9BURK</name>
<dbReference type="EMBL" id="JBHSMS010000023">
    <property type="protein sequence ID" value="MFC5510621.1"/>
    <property type="molecule type" value="Genomic_DNA"/>
</dbReference>
<dbReference type="Pfam" id="PF20012">
    <property type="entry name" value="GAP1-N1"/>
    <property type="match status" value="1"/>
</dbReference>
<protein>
    <submittedName>
        <fullName evidence="1">Uncharacterized protein</fullName>
    </submittedName>
</protein>
<keyword evidence="2" id="KW-1185">Reference proteome</keyword>
<comment type="caution">
    <text evidence="1">The sequence shown here is derived from an EMBL/GenBank/DDBJ whole genome shotgun (WGS) entry which is preliminary data.</text>
</comment>
<evidence type="ECO:0000313" key="1">
    <source>
        <dbReference type="EMBL" id="MFC5510621.1"/>
    </source>
</evidence>
<dbReference type="RefSeq" id="WP_379718996.1">
    <property type="nucleotide sequence ID" value="NZ_JBHSMS010000023.1"/>
</dbReference>
<proteinExistence type="predicted"/>
<reference evidence="2" key="1">
    <citation type="journal article" date="2019" name="Int. J. Syst. Evol. Microbiol.">
        <title>The Global Catalogue of Microorganisms (GCM) 10K type strain sequencing project: providing services to taxonomists for standard genome sequencing and annotation.</title>
        <authorList>
            <consortium name="The Broad Institute Genomics Platform"/>
            <consortium name="The Broad Institute Genome Sequencing Center for Infectious Disease"/>
            <person name="Wu L."/>
            <person name="Ma J."/>
        </authorList>
    </citation>
    <scope>NUCLEOTIDE SEQUENCE [LARGE SCALE GENOMIC DNA]</scope>
    <source>
        <strain evidence="2">CCUG 38813</strain>
    </source>
</reference>
<gene>
    <name evidence="1" type="ORF">ACFPOU_05740</name>
</gene>
<evidence type="ECO:0000313" key="2">
    <source>
        <dbReference type="Proteomes" id="UP001596031"/>
    </source>
</evidence>
<organism evidence="1 2">
    <name type="scientific">Massilia jejuensis</name>
    <dbReference type="NCBI Taxonomy" id="648894"/>
    <lineage>
        <taxon>Bacteria</taxon>
        <taxon>Pseudomonadati</taxon>
        <taxon>Pseudomonadota</taxon>
        <taxon>Betaproteobacteria</taxon>
        <taxon>Burkholderiales</taxon>
        <taxon>Oxalobacteraceae</taxon>
        <taxon>Telluria group</taxon>
        <taxon>Massilia</taxon>
    </lineage>
</organism>